<evidence type="ECO:0000256" key="13">
    <source>
        <dbReference type="SAM" id="SignalP"/>
    </source>
</evidence>
<organism evidence="15 16">
    <name type="scientific">Gossypium klotzschianum</name>
    <dbReference type="NCBI Taxonomy" id="34286"/>
    <lineage>
        <taxon>Eukaryota</taxon>
        <taxon>Viridiplantae</taxon>
        <taxon>Streptophyta</taxon>
        <taxon>Embryophyta</taxon>
        <taxon>Tracheophyta</taxon>
        <taxon>Spermatophyta</taxon>
        <taxon>Magnoliopsida</taxon>
        <taxon>eudicotyledons</taxon>
        <taxon>Gunneridae</taxon>
        <taxon>Pentapetalae</taxon>
        <taxon>rosids</taxon>
        <taxon>malvids</taxon>
        <taxon>Malvales</taxon>
        <taxon>Malvaceae</taxon>
        <taxon>Malvoideae</taxon>
        <taxon>Gossypium</taxon>
    </lineage>
</organism>
<dbReference type="OrthoDB" id="442066at2759"/>
<evidence type="ECO:0000256" key="5">
    <source>
        <dbReference type="ARBA" id="ARBA00022692"/>
    </source>
</evidence>
<keyword evidence="16" id="KW-1185">Reference proteome</keyword>
<comment type="similarity">
    <text evidence="2">Belongs to the RLP family.</text>
</comment>
<feature type="signal peptide" evidence="13">
    <location>
        <begin position="1"/>
        <end position="22"/>
    </location>
</feature>
<dbReference type="FunFam" id="3.80.10.10:FF:000095">
    <property type="entry name" value="LRR receptor-like serine/threonine-protein kinase GSO1"/>
    <property type="match status" value="2"/>
</dbReference>
<evidence type="ECO:0000313" key="16">
    <source>
        <dbReference type="Proteomes" id="UP000593573"/>
    </source>
</evidence>
<dbReference type="SUPFAM" id="SSF52058">
    <property type="entry name" value="L domain-like"/>
    <property type="match status" value="3"/>
</dbReference>
<keyword evidence="8 12" id="KW-1133">Transmembrane helix</keyword>
<reference evidence="15 16" key="1">
    <citation type="journal article" date="2019" name="Genome Biol. Evol.">
        <title>Insights into the evolution of the New World diploid cottons (Gossypium, subgenus Houzingenia) based on genome sequencing.</title>
        <authorList>
            <person name="Grover C.E."/>
            <person name="Arick M.A. 2nd"/>
            <person name="Thrash A."/>
            <person name="Conover J.L."/>
            <person name="Sanders W.S."/>
            <person name="Peterson D.G."/>
            <person name="Frelichowski J.E."/>
            <person name="Scheffler J.A."/>
            <person name="Scheffler B.E."/>
            <person name="Wendel J.F."/>
        </authorList>
    </citation>
    <scope>NUCLEOTIDE SEQUENCE [LARGE SCALE GENOMIC DNA]</scope>
    <source>
        <strain evidence="15">57</strain>
        <tissue evidence="15">Leaf</tissue>
    </source>
</reference>
<dbReference type="Pfam" id="PF00560">
    <property type="entry name" value="LRR_1"/>
    <property type="match status" value="7"/>
</dbReference>
<keyword evidence="10" id="KW-0675">Receptor</keyword>
<evidence type="ECO:0000256" key="12">
    <source>
        <dbReference type="SAM" id="Phobius"/>
    </source>
</evidence>
<keyword evidence="9 12" id="KW-0472">Membrane</keyword>
<keyword evidence="6 13" id="KW-0732">Signal</keyword>
<dbReference type="InterPro" id="IPR046956">
    <property type="entry name" value="RLP23-like"/>
</dbReference>
<feature type="chain" id="PRO_5029846545" description="Leucine-rich repeat-containing N-terminal plant-type domain-containing protein" evidence="13">
    <location>
        <begin position="23"/>
        <end position="958"/>
    </location>
</feature>
<evidence type="ECO:0000256" key="6">
    <source>
        <dbReference type="ARBA" id="ARBA00022729"/>
    </source>
</evidence>
<protein>
    <recommendedName>
        <fullName evidence="14">Leucine-rich repeat-containing N-terminal plant-type domain-containing protein</fullName>
    </recommendedName>
</protein>
<dbReference type="EMBL" id="JABFAB010000002">
    <property type="protein sequence ID" value="MBA0641735.1"/>
    <property type="molecule type" value="Genomic_DNA"/>
</dbReference>
<dbReference type="InterPro" id="IPR032675">
    <property type="entry name" value="LRR_dom_sf"/>
</dbReference>
<comment type="caution">
    <text evidence="15">The sequence shown here is derived from an EMBL/GenBank/DDBJ whole genome shotgun (WGS) entry which is preliminary data.</text>
</comment>
<dbReference type="PANTHER" id="PTHR48061:SF46">
    <property type="entry name" value="LEUCINE-RICH REPEAT-CONTAINING N-TERMINAL PLANT-TYPE DOMAIN-CONTAINING PROTEIN"/>
    <property type="match status" value="1"/>
</dbReference>
<proteinExistence type="inferred from homology"/>
<evidence type="ECO:0000256" key="7">
    <source>
        <dbReference type="ARBA" id="ARBA00022737"/>
    </source>
</evidence>
<dbReference type="InterPro" id="IPR001611">
    <property type="entry name" value="Leu-rich_rpt"/>
</dbReference>
<dbReference type="InterPro" id="IPR003591">
    <property type="entry name" value="Leu-rich_rpt_typical-subtyp"/>
</dbReference>
<accession>A0A7J8TUD8</accession>
<evidence type="ECO:0000256" key="11">
    <source>
        <dbReference type="ARBA" id="ARBA00023180"/>
    </source>
</evidence>
<dbReference type="AlphaFoldDB" id="A0A7J8TUD8"/>
<dbReference type="FunFam" id="3.80.10.10:FF:000111">
    <property type="entry name" value="LRR receptor-like serine/threonine-protein kinase ERECTA"/>
    <property type="match status" value="1"/>
</dbReference>
<evidence type="ECO:0000256" key="4">
    <source>
        <dbReference type="ARBA" id="ARBA00022614"/>
    </source>
</evidence>
<evidence type="ECO:0000256" key="10">
    <source>
        <dbReference type="ARBA" id="ARBA00023170"/>
    </source>
</evidence>
<sequence>MEGYHSPTFNLLLCFHFISVLCSSPSSPTHLCSPNQSAALFQFKTHFSINQTASKDCDYSYPKAKTTSWKKGTDCCLWDGVSCDNITGEVISLDLSCSCLSGTFPSNTTFFLLSSLQRLDLSFNDFRKSKISSNFGRFPSLTHLNLSYSWFSGPVPHEISYLSNLVSLHLSDRPITDLIGFQAPGPILKLEKSAVNGIVRNLTKVREIYLDGIDMSSIDPNSFVNLSFSLASLSLFRCHLRGKLPDNIFKLPNIEYLSLDENSKLTGQFPKSNWSSPLVILSASITSLSGELPESFGDLKSLAGLALLSCNFSGSIPRSLGNLTQLEFLFLSYNYFSGKIPSSLTNLAKLSLLSLGWNQLEGSLPDTPNAFPNLGFLDLSNNLLSGTTPSWFYTIPLLLLNLENNQFIGHISEFQNRLLSLNMLVLKNNSFRGPIPSSISKLVNLSFLDLSSNKLNGTISLDMFSELHSLQYLDLSSNTLSLSSNNSVTYVLRNLEHVNLSSNIFNELPRFLQGSKNLSVLDISNNRIRGRLSKFPWKDIEFLNLRSNFIEGDLPELPPNIRFLSVSNNSLTGTLSGICNAKFIEILDLSHNDFSGVIPQCIGSFSQSLSSLNLKMNKLHGAIPSTFAKGCALKNLNLNSNHLEGPLKPSITNCKDVQVLDVGNNMINDSFPHWIEALSELQVLVLRSNKFHGPITAPTSPQSLLKLRIVDLSCNNFFGPLPTGYIKNFKGMINILDDGKGVRYMGERNYSYDYSVAIAVKGFEIELMKILTIFTSIDLSSNNFEGQIPRDIGELSSLRGLNLSHNNLVGHIPSSLRNMTRLEWLDLSSNKLSGQIPTGLLDLTFLSSFNVSYNQLVGPIPKGKQFNTFENGSYHGNEGLCGVPLSRGCNNNMLGQPPPAPWMNSQEDDGSKLEFGWKVVAIGYGFGFIFGAAIGCARLRTGKPKWFVTLFEARRRRR</sequence>
<evidence type="ECO:0000256" key="3">
    <source>
        <dbReference type="ARBA" id="ARBA00022475"/>
    </source>
</evidence>
<dbReference type="InterPro" id="IPR013210">
    <property type="entry name" value="LRR_N_plant-typ"/>
</dbReference>
<keyword evidence="3" id="KW-1003">Cell membrane</keyword>
<keyword evidence="5 12" id="KW-0812">Transmembrane</keyword>
<dbReference type="Pfam" id="PF08263">
    <property type="entry name" value="LRRNT_2"/>
    <property type="match status" value="1"/>
</dbReference>
<evidence type="ECO:0000256" key="2">
    <source>
        <dbReference type="ARBA" id="ARBA00009592"/>
    </source>
</evidence>
<evidence type="ECO:0000256" key="9">
    <source>
        <dbReference type="ARBA" id="ARBA00023136"/>
    </source>
</evidence>
<dbReference type="GO" id="GO:0005886">
    <property type="term" value="C:plasma membrane"/>
    <property type="evidence" value="ECO:0007669"/>
    <property type="project" value="UniProtKB-SubCell"/>
</dbReference>
<gene>
    <name evidence="15" type="ORF">Goklo_026251</name>
</gene>
<comment type="subcellular location">
    <subcellularLocation>
        <location evidence="1">Cell membrane</location>
        <topology evidence="1">Single-pass type I membrane protein</topology>
    </subcellularLocation>
</comment>
<feature type="transmembrane region" description="Helical" evidence="12">
    <location>
        <begin position="915"/>
        <end position="937"/>
    </location>
</feature>
<dbReference type="Pfam" id="PF13855">
    <property type="entry name" value="LRR_8"/>
    <property type="match status" value="2"/>
</dbReference>
<name>A0A7J8TUD8_9ROSI</name>
<keyword evidence="11" id="KW-0325">Glycoprotein</keyword>
<evidence type="ECO:0000259" key="14">
    <source>
        <dbReference type="Pfam" id="PF08263"/>
    </source>
</evidence>
<dbReference type="SMART" id="SM00365">
    <property type="entry name" value="LRR_SD22"/>
    <property type="match status" value="6"/>
</dbReference>
<evidence type="ECO:0000313" key="15">
    <source>
        <dbReference type="EMBL" id="MBA0641735.1"/>
    </source>
</evidence>
<dbReference type="PANTHER" id="PTHR48061">
    <property type="entry name" value="LEUCINE-RICH REPEAT RECEPTOR PROTEIN KINASE EMS1-LIKE-RELATED"/>
    <property type="match status" value="1"/>
</dbReference>
<keyword evidence="7" id="KW-0677">Repeat</keyword>
<dbReference type="Gene3D" id="3.80.10.10">
    <property type="entry name" value="Ribonuclease Inhibitor"/>
    <property type="match status" value="5"/>
</dbReference>
<dbReference type="Proteomes" id="UP000593573">
    <property type="component" value="Unassembled WGS sequence"/>
</dbReference>
<dbReference type="PRINTS" id="PR00019">
    <property type="entry name" value="LEURICHRPT"/>
</dbReference>
<feature type="domain" description="Leucine-rich repeat-containing N-terminal plant-type" evidence="14">
    <location>
        <begin position="34"/>
        <end position="84"/>
    </location>
</feature>
<dbReference type="SMART" id="SM00369">
    <property type="entry name" value="LRR_TYP"/>
    <property type="match status" value="8"/>
</dbReference>
<evidence type="ECO:0000256" key="1">
    <source>
        <dbReference type="ARBA" id="ARBA00004251"/>
    </source>
</evidence>
<evidence type="ECO:0000256" key="8">
    <source>
        <dbReference type="ARBA" id="ARBA00022989"/>
    </source>
</evidence>
<keyword evidence="4" id="KW-0433">Leucine-rich repeat</keyword>